<feature type="transmembrane region" description="Helical" evidence="1">
    <location>
        <begin position="12"/>
        <end position="31"/>
    </location>
</feature>
<proteinExistence type="predicted"/>
<dbReference type="Proteomes" id="UP000555828">
    <property type="component" value="Unassembled WGS sequence"/>
</dbReference>
<evidence type="ECO:0000256" key="1">
    <source>
        <dbReference type="SAM" id="Phobius"/>
    </source>
</evidence>
<dbReference type="RefSeq" id="WP_184618687.1">
    <property type="nucleotide sequence ID" value="NZ_JACHEX010000001.1"/>
</dbReference>
<gene>
    <name evidence="2" type="ORF">HNP65_000367</name>
</gene>
<accession>A0A841GIV8</accession>
<feature type="transmembrane region" description="Helical" evidence="1">
    <location>
        <begin position="95"/>
        <end position="115"/>
    </location>
</feature>
<dbReference type="InterPro" id="IPR007404">
    <property type="entry name" value="YdjM-like"/>
</dbReference>
<name>A0A841GIV8_9BACT</name>
<dbReference type="GO" id="GO:0016787">
    <property type="term" value="F:hydrolase activity"/>
    <property type="evidence" value="ECO:0007669"/>
    <property type="project" value="UniProtKB-KW"/>
</dbReference>
<protein>
    <submittedName>
        <fullName evidence="2">Membrane-bound metal-dependent hydrolase YbcI (DUF457 family)</fullName>
    </submittedName>
</protein>
<feature type="transmembrane region" description="Helical" evidence="1">
    <location>
        <begin position="151"/>
        <end position="173"/>
    </location>
</feature>
<keyword evidence="2" id="KW-0378">Hydrolase</keyword>
<evidence type="ECO:0000313" key="2">
    <source>
        <dbReference type="EMBL" id="MBB6061945.1"/>
    </source>
</evidence>
<dbReference type="AlphaFoldDB" id="A0A841GIV8"/>
<sequence>MPNFNTHVNFGIYFYPFVLFIYKIASQFLHFSMPEDKIIAIGFLIFVLSSDMPDIDHNHSLLHRFVKLLTISAAIYFEFTGKVIISYFDLNVENVFLRFLFSFLFGILIGILYELIIPRHRGPLHTIWAALIYGGIIGYGTYYITSSLNNALFLGIISVFGYVLHLILDRYFVEKNGKLGIR</sequence>
<organism evidence="2 3">
    <name type="scientific">Thermosipho japonicus</name>
    <dbReference type="NCBI Taxonomy" id="90323"/>
    <lineage>
        <taxon>Bacteria</taxon>
        <taxon>Thermotogati</taxon>
        <taxon>Thermotogota</taxon>
        <taxon>Thermotogae</taxon>
        <taxon>Thermotogales</taxon>
        <taxon>Fervidobacteriaceae</taxon>
        <taxon>Thermosipho</taxon>
    </lineage>
</organism>
<feature type="transmembrane region" description="Helical" evidence="1">
    <location>
        <begin position="65"/>
        <end position="89"/>
    </location>
</feature>
<dbReference type="Pfam" id="PF04307">
    <property type="entry name" value="YdjM"/>
    <property type="match status" value="1"/>
</dbReference>
<reference evidence="2 3" key="1">
    <citation type="submission" date="2020-08" db="EMBL/GenBank/DDBJ databases">
        <title>Genomic Encyclopedia of Type Strains, Phase IV (KMG-IV): sequencing the most valuable type-strain genomes for metagenomic binning, comparative biology and taxonomic classification.</title>
        <authorList>
            <person name="Goeker M."/>
        </authorList>
    </citation>
    <scope>NUCLEOTIDE SEQUENCE [LARGE SCALE GENOMIC DNA]</scope>
    <source>
        <strain evidence="2 3">DSM 13481</strain>
    </source>
</reference>
<keyword evidence="1" id="KW-1133">Transmembrane helix</keyword>
<evidence type="ECO:0000313" key="3">
    <source>
        <dbReference type="Proteomes" id="UP000555828"/>
    </source>
</evidence>
<comment type="caution">
    <text evidence="2">The sequence shown here is derived from an EMBL/GenBank/DDBJ whole genome shotgun (WGS) entry which is preliminary data.</text>
</comment>
<keyword evidence="1" id="KW-0472">Membrane</keyword>
<feature type="transmembrane region" description="Helical" evidence="1">
    <location>
        <begin position="127"/>
        <end position="145"/>
    </location>
</feature>
<keyword evidence="3" id="KW-1185">Reference proteome</keyword>
<dbReference type="EMBL" id="JACHEX010000001">
    <property type="protein sequence ID" value="MBB6061945.1"/>
    <property type="molecule type" value="Genomic_DNA"/>
</dbReference>
<keyword evidence="1" id="KW-0812">Transmembrane</keyword>